<evidence type="ECO:0000313" key="2">
    <source>
        <dbReference type="EMBL" id="TLP68215.1"/>
    </source>
</evidence>
<dbReference type="EMBL" id="VASG01000014">
    <property type="protein sequence ID" value="TLP68215.1"/>
    <property type="molecule type" value="Genomic_DNA"/>
</dbReference>
<protein>
    <submittedName>
        <fullName evidence="2">Phage replication protein</fullName>
    </submittedName>
</protein>
<gene>
    <name evidence="2" type="ORF">FEA48_30650</name>
</gene>
<feature type="compositionally biased region" description="Basic and acidic residues" evidence="1">
    <location>
        <begin position="101"/>
        <end position="142"/>
    </location>
</feature>
<feature type="region of interest" description="Disordered" evidence="1">
    <location>
        <begin position="101"/>
        <end position="227"/>
    </location>
</feature>
<feature type="compositionally biased region" description="Polar residues" evidence="1">
    <location>
        <begin position="162"/>
        <end position="181"/>
    </location>
</feature>
<reference evidence="3" key="2">
    <citation type="submission" date="2019-06" db="EMBL/GenBank/DDBJ databases">
        <title>AzeR, a transcriptional regulator that responds to azelaic acid in Pseudomonas nitroreducens.</title>
        <authorList>
            <person name="Bez C."/>
            <person name="Javvadi S.G."/>
            <person name="Bertani I."/>
            <person name="Devescovi G."/>
            <person name="Studholme D.J."/>
            <person name="Geller A."/>
            <person name="Levy A."/>
            <person name="Venturi V."/>
        </authorList>
    </citation>
    <scope>NUCLEOTIDE SEQUENCE [LARGE SCALE GENOMIC DNA]</scope>
    <source>
        <strain evidence="3">DSM 9128</strain>
    </source>
</reference>
<dbReference type="RefSeq" id="WP_138217154.1">
    <property type="nucleotide sequence ID" value="NZ_VASG01000014.1"/>
</dbReference>
<feature type="compositionally biased region" description="Basic and acidic residues" evidence="1">
    <location>
        <begin position="210"/>
        <end position="227"/>
    </location>
</feature>
<name>A0A5R8ZQ35_PSENT</name>
<evidence type="ECO:0000313" key="3">
    <source>
        <dbReference type="Proteomes" id="UP000307510"/>
    </source>
</evidence>
<dbReference type="AlphaFoldDB" id="A0A5R8ZQ35"/>
<sequence length="347" mass="38200">MQFTITINQAKALEWQLNAQQALLFAFVYECPSWAKLTQTADGDFYALSKGKILEELPLLTDKPDTVYRLLKQLAGAGVIDLSSTASITLVRLTPKGQEWNRKLDGSEKYPTHLGKKSEVGKSSDVGEKSDPTDGARSEKNPRKVGQKSDQGRKKIRPGSEKSPTNHETSNQGTNQVTSQDLPGEAGEPPREGELLPPEGSVEQPTEPASPRREIPADMPGPKDPECKSFRTWANYAIAFRNRYGEWPVWNARIAGQITQLIDRLGAEEAPKVAAFFLNVRDARVVASCHGVGLLLERAESWRTQWATGRQITGAAARQVENTATNLSAMEQALAEQRARREADAHA</sequence>
<evidence type="ECO:0000256" key="1">
    <source>
        <dbReference type="SAM" id="MobiDB-lite"/>
    </source>
</evidence>
<organism evidence="2 3">
    <name type="scientific">Pseudomonas nitroreducens</name>
    <dbReference type="NCBI Taxonomy" id="46680"/>
    <lineage>
        <taxon>Bacteria</taxon>
        <taxon>Pseudomonadati</taxon>
        <taxon>Pseudomonadota</taxon>
        <taxon>Gammaproteobacteria</taxon>
        <taxon>Pseudomonadales</taxon>
        <taxon>Pseudomonadaceae</taxon>
        <taxon>Pseudomonas</taxon>
    </lineage>
</organism>
<proteinExistence type="predicted"/>
<comment type="caution">
    <text evidence="2">The sequence shown here is derived from an EMBL/GenBank/DDBJ whole genome shotgun (WGS) entry which is preliminary data.</text>
</comment>
<dbReference type="Proteomes" id="UP000307510">
    <property type="component" value="Unassembled WGS sequence"/>
</dbReference>
<reference evidence="2 3" key="1">
    <citation type="submission" date="2019-05" db="EMBL/GenBank/DDBJ databases">
        <authorList>
            <person name="Moore K."/>
            <person name="O'Neill P."/>
            <person name="Farbos A."/>
            <person name="Studholme D.J."/>
        </authorList>
    </citation>
    <scope>NUCLEOTIDE SEQUENCE [LARGE SCALE GENOMIC DNA]</scope>
    <source>
        <strain evidence="2 3">DSM 9128</strain>
    </source>
</reference>
<accession>A0A5R8ZQ35</accession>